<accession>A0AAW2FHJ6</accession>
<dbReference type="InterPro" id="IPR047147">
    <property type="entry name" value="FBX5_43"/>
</dbReference>
<evidence type="ECO:0000256" key="1">
    <source>
        <dbReference type="ARBA" id="ARBA00004906"/>
    </source>
</evidence>
<evidence type="ECO:0000256" key="4">
    <source>
        <dbReference type="ARBA" id="ARBA00022786"/>
    </source>
</evidence>
<dbReference type="SMART" id="SM00256">
    <property type="entry name" value="FBOX"/>
    <property type="match status" value="1"/>
</dbReference>
<evidence type="ECO:0000256" key="5">
    <source>
        <dbReference type="ARBA" id="ARBA00022833"/>
    </source>
</evidence>
<dbReference type="PANTHER" id="PTHR15493">
    <property type="entry name" value="F-BOX ONLY PROTEIN 5 AND 43"/>
    <property type="match status" value="1"/>
</dbReference>
<dbReference type="AlphaFoldDB" id="A0AAW2FHJ6"/>
<dbReference type="GO" id="GO:0007088">
    <property type="term" value="P:regulation of mitotic nuclear division"/>
    <property type="evidence" value="ECO:0007669"/>
    <property type="project" value="InterPro"/>
</dbReference>
<evidence type="ECO:0000313" key="8">
    <source>
        <dbReference type="EMBL" id="KAL0113866.1"/>
    </source>
</evidence>
<dbReference type="Pfam" id="PF12937">
    <property type="entry name" value="F-box-like"/>
    <property type="match status" value="1"/>
</dbReference>
<dbReference type="Gene3D" id="1.20.1280.50">
    <property type="match status" value="1"/>
</dbReference>
<dbReference type="Proteomes" id="UP001430953">
    <property type="component" value="Unassembled WGS sequence"/>
</dbReference>
<evidence type="ECO:0000256" key="6">
    <source>
        <dbReference type="SAM" id="MobiDB-lite"/>
    </source>
</evidence>
<dbReference type="InterPro" id="IPR044064">
    <property type="entry name" value="ZF_ZBR"/>
</dbReference>
<keyword evidence="9" id="KW-1185">Reference proteome</keyword>
<dbReference type="Gene3D" id="2.20.25.20">
    <property type="match status" value="1"/>
</dbReference>
<dbReference type="InterPro" id="IPR036047">
    <property type="entry name" value="F-box-like_dom_sf"/>
</dbReference>
<name>A0AAW2FHJ6_9HYME</name>
<dbReference type="InterPro" id="IPR001810">
    <property type="entry name" value="F-box_dom"/>
</dbReference>
<comment type="pathway">
    <text evidence="1">Protein modification; protein ubiquitination.</text>
</comment>
<dbReference type="CDD" id="cd22086">
    <property type="entry name" value="F-box_EMI"/>
    <property type="match status" value="1"/>
</dbReference>
<reference evidence="8 9" key="1">
    <citation type="submission" date="2023-03" db="EMBL/GenBank/DDBJ databases">
        <title>High recombination rates correlate with genetic variation in Cardiocondyla obscurior ants.</title>
        <authorList>
            <person name="Errbii M."/>
        </authorList>
    </citation>
    <scope>NUCLEOTIDE SEQUENCE [LARGE SCALE GENOMIC DNA]</scope>
    <source>
        <strain evidence="8">Alpha-2009</strain>
        <tissue evidence="8">Whole body</tissue>
    </source>
</reference>
<dbReference type="PROSITE" id="PS51872">
    <property type="entry name" value="ZF_ZBR"/>
    <property type="match status" value="1"/>
</dbReference>
<gene>
    <name evidence="8" type="ORF">PUN28_011301</name>
</gene>
<sequence length="506" mass="56664">MSGTGSRASRVIFVDQMNDIASSMMEDVDGMHVQTPSVSVNSSSHDSVDSGYLSIMTPQTSSCTPKMAGYRTRSSSGALHSAKKHRHRPEPFHCEKLQRYRSKLSRRLNTTELDYFPRENSVEHDSMLETSCTQVHGNLSLVHSTPSCDQLGNVLRSGRSWKITAPVTPASTNLQILSPPPSPAVPSSSFAATEPVREDAEMKLVRTPQSKSPRVTTPLKFKLNLIPRIVISPVHTGSSPTITSADNRKLRELRITELGTAEIKPKKLDFSHRGLYASLLNSRRASSYYTGREKVDFFSLLGEESNHLNLVSKILSFLPAQDLCSVSMVSRTWRRICKNDFPANKRRLSFIMCKHTIKENLLLVTMAKKAKHEEDIQTSPRSRRNVRKGYLLDVQNLLNVVPAQPNSPPVSPSKIKFYSYIKEGRELKPNEHLLPCPRCNFPCHVNNEKNVGSCSRQGCSIEFCASCSSKPHTDPCKTLLLATPTKRNNKRLIVGSRQSKRNLRRL</sequence>
<feature type="region of interest" description="Disordered" evidence="6">
    <location>
        <begin position="64"/>
        <end position="88"/>
    </location>
</feature>
<dbReference type="GO" id="GO:0008270">
    <property type="term" value="F:zinc ion binding"/>
    <property type="evidence" value="ECO:0007669"/>
    <property type="project" value="UniProtKB-KW"/>
</dbReference>
<dbReference type="GO" id="GO:0005634">
    <property type="term" value="C:nucleus"/>
    <property type="evidence" value="ECO:0007669"/>
    <property type="project" value="TreeGrafter"/>
</dbReference>
<organism evidence="8 9">
    <name type="scientific">Cardiocondyla obscurior</name>
    <dbReference type="NCBI Taxonomy" id="286306"/>
    <lineage>
        <taxon>Eukaryota</taxon>
        <taxon>Metazoa</taxon>
        <taxon>Ecdysozoa</taxon>
        <taxon>Arthropoda</taxon>
        <taxon>Hexapoda</taxon>
        <taxon>Insecta</taxon>
        <taxon>Pterygota</taxon>
        <taxon>Neoptera</taxon>
        <taxon>Endopterygota</taxon>
        <taxon>Hymenoptera</taxon>
        <taxon>Apocrita</taxon>
        <taxon>Aculeata</taxon>
        <taxon>Formicoidea</taxon>
        <taxon>Formicidae</taxon>
        <taxon>Myrmicinae</taxon>
        <taxon>Cardiocondyla</taxon>
    </lineage>
</organism>
<dbReference type="CDD" id="cd20348">
    <property type="entry name" value="BRcat_RBR_EMI"/>
    <property type="match status" value="1"/>
</dbReference>
<keyword evidence="4" id="KW-0833">Ubl conjugation pathway</keyword>
<dbReference type="GO" id="GO:0045835">
    <property type="term" value="P:negative regulation of meiotic nuclear division"/>
    <property type="evidence" value="ECO:0007669"/>
    <property type="project" value="InterPro"/>
</dbReference>
<feature type="domain" description="ZBR-type" evidence="7">
    <location>
        <begin position="432"/>
        <end position="479"/>
    </location>
</feature>
<keyword evidence="5" id="KW-0862">Zinc</keyword>
<protein>
    <recommendedName>
        <fullName evidence="7">ZBR-type domain-containing protein</fullName>
    </recommendedName>
</protein>
<evidence type="ECO:0000256" key="2">
    <source>
        <dbReference type="ARBA" id="ARBA00022723"/>
    </source>
</evidence>
<dbReference type="PANTHER" id="PTHR15493:SF9">
    <property type="entry name" value="GH14043P"/>
    <property type="match status" value="1"/>
</dbReference>
<comment type="caution">
    <text evidence="8">The sequence shown here is derived from an EMBL/GenBank/DDBJ whole genome shotgun (WGS) entry which is preliminary data.</text>
</comment>
<evidence type="ECO:0000259" key="7">
    <source>
        <dbReference type="PROSITE" id="PS51872"/>
    </source>
</evidence>
<evidence type="ECO:0000256" key="3">
    <source>
        <dbReference type="ARBA" id="ARBA00022771"/>
    </source>
</evidence>
<keyword evidence="2" id="KW-0479">Metal-binding</keyword>
<dbReference type="SUPFAM" id="SSF81383">
    <property type="entry name" value="F-box domain"/>
    <property type="match status" value="1"/>
</dbReference>
<keyword evidence="3" id="KW-0863">Zinc-finger</keyword>
<dbReference type="EMBL" id="JADYXP020000011">
    <property type="protein sequence ID" value="KAL0113866.1"/>
    <property type="molecule type" value="Genomic_DNA"/>
</dbReference>
<evidence type="ECO:0000313" key="9">
    <source>
        <dbReference type="Proteomes" id="UP001430953"/>
    </source>
</evidence>
<proteinExistence type="predicted"/>